<dbReference type="NCBIfam" id="TIGR00254">
    <property type="entry name" value="GGDEF"/>
    <property type="match status" value="1"/>
</dbReference>
<feature type="transmembrane region" description="Helical" evidence="3">
    <location>
        <begin position="105"/>
        <end position="122"/>
    </location>
</feature>
<reference evidence="5 6" key="1">
    <citation type="submission" date="2023-11" db="EMBL/GenBank/DDBJ databases">
        <title>MicrobeMod: A computational toolkit for identifying prokaryotic methylation and restriction-modification with nanopore sequencing.</title>
        <authorList>
            <person name="Crits-Christoph A."/>
            <person name="Kang S.C."/>
            <person name="Lee H."/>
            <person name="Ostrov N."/>
        </authorList>
    </citation>
    <scope>NUCLEOTIDE SEQUENCE [LARGE SCALE GENOMIC DNA]</scope>
    <source>
        <strain evidence="5 6">ATCC 25935</strain>
    </source>
</reference>
<feature type="domain" description="GGDEF" evidence="4">
    <location>
        <begin position="235"/>
        <end position="366"/>
    </location>
</feature>
<dbReference type="PANTHER" id="PTHR45138">
    <property type="entry name" value="REGULATORY COMPONENTS OF SENSORY TRANSDUCTION SYSTEM"/>
    <property type="match status" value="1"/>
</dbReference>
<sequence length="370" mass="40938">MAVALPYFMGQVNRAARYAQAGMGLHTAGWILLLVACAVTPFSLLDRTLSTLSMAAIAGGMAFNAAAFDLWCGRAVKVRASVIVAVLLTVGYCIGYNSYPFRVGWANGLLALQIAMVVVSLCRRPQVRVGRWRWLLVISLLAQMVVTGWRGVLGAFYTEQFPHFFAPHMVNMVFSLVSNITVMLSLAALLLAHRDEAARELERLATVDGLTGTLNRRAWLEQAGNHLSMSVRYRQPMGVLMLDLDYFKQINDTRGHAVGDLALQKFSKAMRVVSRAGDLCCRYGGEEFCVLLNRADIAAVQAYDQRLREWLRHHAPRKLGFELSYSAGIAMRLADDDTIEAMLQRADAAMYRAKQQGRGVTLTGDVRETA</sequence>
<keyword evidence="3" id="KW-0812">Transmembrane</keyword>
<dbReference type="Proteomes" id="UP001326110">
    <property type="component" value="Chromosome"/>
</dbReference>
<organism evidence="5 6">
    <name type="scientific">Duganella zoogloeoides</name>
    <dbReference type="NCBI Taxonomy" id="75659"/>
    <lineage>
        <taxon>Bacteria</taxon>
        <taxon>Pseudomonadati</taxon>
        <taxon>Pseudomonadota</taxon>
        <taxon>Betaproteobacteria</taxon>
        <taxon>Burkholderiales</taxon>
        <taxon>Oxalobacteraceae</taxon>
        <taxon>Telluria group</taxon>
        <taxon>Duganella</taxon>
    </lineage>
</organism>
<keyword evidence="5" id="KW-0808">Transferase</keyword>
<dbReference type="InterPro" id="IPR050469">
    <property type="entry name" value="Diguanylate_Cyclase"/>
</dbReference>
<dbReference type="SUPFAM" id="SSF55073">
    <property type="entry name" value="Nucleotide cyclase"/>
    <property type="match status" value="1"/>
</dbReference>
<evidence type="ECO:0000313" key="6">
    <source>
        <dbReference type="Proteomes" id="UP001326110"/>
    </source>
</evidence>
<feature type="transmembrane region" description="Helical" evidence="3">
    <location>
        <begin position="21"/>
        <end position="42"/>
    </location>
</feature>
<name>A0ABZ0XY07_9BURK</name>
<dbReference type="Gene3D" id="3.30.70.270">
    <property type="match status" value="1"/>
</dbReference>
<dbReference type="CDD" id="cd01949">
    <property type="entry name" value="GGDEF"/>
    <property type="match status" value="1"/>
</dbReference>
<dbReference type="RefSeq" id="WP_322534188.1">
    <property type="nucleotide sequence ID" value="NZ_CP140152.1"/>
</dbReference>
<feature type="transmembrane region" description="Helical" evidence="3">
    <location>
        <begin position="48"/>
        <end position="68"/>
    </location>
</feature>
<evidence type="ECO:0000259" key="4">
    <source>
        <dbReference type="PROSITE" id="PS50887"/>
    </source>
</evidence>
<dbReference type="InterPro" id="IPR000160">
    <property type="entry name" value="GGDEF_dom"/>
</dbReference>
<dbReference type="InterPro" id="IPR029787">
    <property type="entry name" value="Nucleotide_cyclase"/>
</dbReference>
<evidence type="ECO:0000313" key="5">
    <source>
        <dbReference type="EMBL" id="WQH04651.1"/>
    </source>
</evidence>
<dbReference type="GO" id="GO:0052621">
    <property type="term" value="F:diguanylate cyclase activity"/>
    <property type="evidence" value="ECO:0007669"/>
    <property type="project" value="UniProtKB-EC"/>
</dbReference>
<evidence type="ECO:0000256" key="2">
    <source>
        <dbReference type="ARBA" id="ARBA00034247"/>
    </source>
</evidence>
<comment type="catalytic activity">
    <reaction evidence="2">
        <text>2 GTP = 3',3'-c-di-GMP + 2 diphosphate</text>
        <dbReference type="Rhea" id="RHEA:24898"/>
        <dbReference type="ChEBI" id="CHEBI:33019"/>
        <dbReference type="ChEBI" id="CHEBI:37565"/>
        <dbReference type="ChEBI" id="CHEBI:58805"/>
        <dbReference type="EC" id="2.7.7.65"/>
    </reaction>
</comment>
<keyword evidence="6" id="KW-1185">Reference proteome</keyword>
<protein>
    <recommendedName>
        <fullName evidence="1">diguanylate cyclase</fullName>
        <ecNumber evidence="1">2.7.7.65</ecNumber>
    </recommendedName>
</protein>
<keyword evidence="3" id="KW-1133">Transmembrane helix</keyword>
<dbReference type="PROSITE" id="PS50887">
    <property type="entry name" value="GGDEF"/>
    <property type="match status" value="1"/>
</dbReference>
<dbReference type="Pfam" id="PF00990">
    <property type="entry name" value="GGDEF"/>
    <property type="match status" value="1"/>
</dbReference>
<dbReference type="EMBL" id="CP140152">
    <property type="protein sequence ID" value="WQH04651.1"/>
    <property type="molecule type" value="Genomic_DNA"/>
</dbReference>
<dbReference type="EC" id="2.7.7.65" evidence="1"/>
<evidence type="ECO:0000256" key="3">
    <source>
        <dbReference type="SAM" id="Phobius"/>
    </source>
</evidence>
<dbReference type="PANTHER" id="PTHR45138:SF9">
    <property type="entry name" value="DIGUANYLATE CYCLASE DGCM-RELATED"/>
    <property type="match status" value="1"/>
</dbReference>
<feature type="transmembrane region" description="Helical" evidence="3">
    <location>
        <begin position="134"/>
        <end position="157"/>
    </location>
</feature>
<evidence type="ECO:0000256" key="1">
    <source>
        <dbReference type="ARBA" id="ARBA00012528"/>
    </source>
</evidence>
<keyword evidence="5" id="KW-0548">Nucleotidyltransferase</keyword>
<dbReference type="SMART" id="SM00267">
    <property type="entry name" value="GGDEF"/>
    <property type="match status" value="1"/>
</dbReference>
<accession>A0ABZ0XY07</accession>
<feature type="transmembrane region" description="Helical" evidence="3">
    <location>
        <begin position="169"/>
        <end position="192"/>
    </location>
</feature>
<gene>
    <name evidence="5" type="ORF">SR858_27035</name>
</gene>
<feature type="transmembrane region" description="Helical" evidence="3">
    <location>
        <begin position="80"/>
        <end position="99"/>
    </location>
</feature>
<keyword evidence="3" id="KW-0472">Membrane</keyword>
<dbReference type="InterPro" id="IPR043128">
    <property type="entry name" value="Rev_trsase/Diguanyl_cyclase"/>
</dbReference>
<proteinExistence type="predicted"/>